<name>A0ABP7THW0_9BURK</name>
<accession>A0ABP7THW0</accession>
<evidence type="ECO:0000256" key="1">
    <source>
        <dbReference type="SAM" id="MobiDB-lite"/>
    </source>
</evidence>
<gene>
    <name evidence="5" type="ORF">GCM10022212_25450</name>
</gene>
<dbReference type="CDD" id="cd02976">
    <property type="entry name" value="NrdH"/>
    <property type="match status" value="1"/>
</dbReference>
<feature type="domain" description="DUF4124" evidence="4">
    <location>
        <begin position="14"/>
        <end position="65"/>
    </location>
</feature>
<keyword evidence="2" id="KW-0732">Signal</keyword>
<feature type="signal peptide" evidence="2">
    <location>
        <begin position="1"/>
        <end position="24"/>
    </location>
</feature>
<dbReference type="Pfam" id="PF00462">
    <property type="entry name" value="Glutaredoxin"/>
    <property type="match status" value="1"/>
</dbReference>
<dbReference type="InterPro" id="IPR036249">
    <property type="entry name" value="Thioredoxin-like_sf"/>
</dbReference>
<dbReference type="PROSITE" id="PS51354">
    <property type="entry name" value="GLUTAREDOXIN_2"/>
    <property type="match status" value="1"/>
</dbReference>
<evidence type="ECO:0000313" key="6">
    <source>
        <dbReference type="Proteomes" id="UP001501353"/>
    </source>
</evidence>
<dbReference type="RefSeq" id="WP_344763727.1">
    <property type="nucleotide sequence ID" value="NZ_BAAAZE010000009.1"/>
</dbReference>
<evidence type="ECO:0000259" key="4">
    <source>
        <dbReference type="Pfam" id="PF13511"/>
    </source>
</evidence>
<keyword evidence="6" id="KW-1185">Reference proteome</keyword>
<evidence type="ECO:0000313" key="5">
    <source>
        <dbReference type="EMBL" id="GAA4026401.1"/>
    </source>
</evidence>
<dbReference type="SUPFAM" id="SSF52833">
    <property type="entry name" value="Thioredoxin-like"/>
    <property type="match status" value="1"/>
</dbReference>
<dbReference type="InterPro" id="IPR002109">
    <property type="entry name" value="Glutaredoxin"/>
</dbReference>
<evidence type="ECO:0000259" key="3">
    <source>
        <dbReference type="Pfam" id="PF00462"/>
    </source>
</evidence>
<protein>
    <recommendedName>
        <fullName evidence="7">Glutaredoxin</fullName>
    </recommendedName>
</protein>
<evidence type="ECO:0000256" key="2">
    <source>
        <dbReference type="SAM" id="SignalP"/>
    </source>
</evidence>
<feature type="domain" description="Glutaredoxin" evidence="3">
    <location>
        <begin position="79"/>
        <end position="133"/>
    </location>
</feature>
<sequence length="215" mass="21974">MKLGSTILSLVPVLALAIASHAAAQQMYKWVGADGKVNYTDTPPPASAKSAEAKGPVSASENSPALTYELAQVARTSPVVLYTMSSCVPCDNARSLLSTRGIPYTEKTVATVADSERLKQAGGDGTMPMLLVGRAKQIGFEPAAWGTMLSAAGYPESSRLPSGYRNPPPTPADPAAPVALGAGKANSTGSAAEAAPAPVKRPPPPGDKGVPGFRF</sequence>
<dbReference type="Gene3D" id="3.40.30.10">
    <property type="entry name" value="Glutaredoxin"/>
    <property type="match status" value="1"/>
</dbReference>
<feature type="region of interest" description="Disordered" evidence="1">
    <location>
        <begin position="158"/>
        <end position="215"/>
    </location>
</feature>
<feature type="chain" id="PRO_5046021370" description="Glutaredoxin" evidence="2">
    <location>
        <begin position="25"/>
        <end position="215"/>
    </location>
</feature>
<dbReference type="Proteomes" id="UP001501353">
    <property type="component" value="Unassembled WGS sequence"/>
</dbReference>
<proteinExistence type="predicted"/>
<dbReference type="EMBL" id="BAAAZE010000009">
    <property type="protein sequence ID" value="GAA4026401.1"/>
    <property type="molecule type" value="Genomic_DNA"/>
</dbReference>
<dbReference type="InterPro" id="IPR025392">
    <property type="entry name" value="DUF4124"/>
</dbReference>
<reference evidence="6" key="1">
    <citation type="journal article" date="2019" name="Int. J. Syst. Evol. Microbiol.">
        <title>The Global Catalogue of Microorganisms (GCM) 10K type strain sequencing project: providing services to taxonomists for standard genome sequencing and annotation.</title>
        <authorList>
            <consortium name="The Broad Institute Genomics Platform"/>
            <consortium name="The Broad Institute Genome Sequencing Center for Infectious Disease"/>
            <person name="Wu L."/>
            <person name="Ma J."/>
        </authorList>
    </citation>
    <scope>NUCLEOTIDE SEQUENCE [LARGE SCALE GENOMIC DNA]</scope>
    <source>
        <strain evidence="6">JCM 16673</strain>
    </source>
</reference>
<dbReference type="Pfam" id="PF13511">
    <property type="entry name" value="DUF4124"/>
    <property type="match status" value="1"/>
</dbReference>
<comment type="caution">
    <text evidence="5">The sequence shown here is derived from an EMBL/GenBank/DDBJ whole genome shotgun (WGS) entry which is preliminary data.</text>
</comment>
<organism evidence="5 6">
    <name type="scientific">Actimicrobium antarcticum</name>
    <dbReference type="NCBI Taxonomy" id="1051899"/>
    <lineage>
        <taxon>Bacteria</taxon>
        <taxon>Pseudomonadati</taxon>
        <taxon>Pseudomonadota</taxon>
        <taxon>Betaproteobacteria</taxon>
        <taxon>Burkholderiales</taxon>
        <taxon>Oxalobacteraceae</taxon>
        <taxon>Actimicrobium</taxon>
    </lineage>
</organism>
<evidence type="ECO:0008006" key="7">
    <source>
        <dbReference type="Google" id="ProtNLM"/>
    </source>
</evidence>